<dbReference type="AlphaFoldDB" id="A0A7C1JJ69"/>
<evidence type="ECO:0000256" key="1">
    <source>
        <dbReference type="ARBA" id="ARBA00005046"/>
    </source>
</evidence>
<evidence type="ECO:0000256" key="3">
    <source>
        <dbReference type="SAM" id="MobiDB-lite"/>
    </source>
</evidence>
<dbReference type="InterPro" id="IPR036425">
    <property type="entry name" value="MoaB/Mog-like_dom_sf"/>
</dbReference>
<evidence type="ECO:0000256" key="2">
    <source>
        <dbReference type="ARBA" id="ARBA00023150"/>
    </source>
</evidence>
<sequence>MAAMIKTALLCIPTYDEQAVQAVRRLLRNRLRGAVIWAERHIAGQRYLVEELLRRWCDEEELDLILTIGGTAPAPGPSALEITPEATASVIERPLPGLPEAMRIFMSKRTSLAYLDRSMAGIRGRTVILNLPAGAHAASMALEAVVDLLDAALAHVWQADVIPTLEDALAALSGATLSEDEDVEPMQPPSIPSPTSKGGRRQEGKHQEGKRRGRSLDPDEFAEFLRRRSQDR</sequence>
<dbReference type="PANTHER" id="PTHR43764:SF1">
    <property type="entry name" value="MOLYBDOPTERIN MOLYBDOTRANSFERASE"/>
    <property type="match status" value="1"/>
</dbReference>
<protein>
    <recommendedName>
        <fullName evidence="4">MoaB/Mog domain-containing protein</fullName>
    </recommendedName>
</protein>
<proteinExistence type="predicted"/>
<dbReference type="PANTHER" id="PTHR43764">
    <property type="entry name" value="MOLYBDENUM COFACTOR BIOSYNTHESIS"/>
    <property type="match status" value="1"/>
</dbReference>
<dbReference type="EMBL" id="DSMG01000041">
    <property type="protein sequence ID" value="HDX30542.1"/>
    <property type="molecule type" value="Genomic_DNA"/>
</dbReference>
<evidence type="ECO:0000313" key="5">
    <source>
        <dbReference type="EMBL" id="HDX30542.1"/>
    </source>
</evidence>
<evidence type="ECO:0000259" key="4">
    <source>
        <dbReference type="Pfam" id="PF00994"/>
    </source>
</evidence>
<feature type="region of interest" description="Disordered" evidence="3">
    <location>
        <begin position="177"/>
        <end position="232"/>
    </location>
</feature>
<keyword evidence="2" id="KW-0501">Molybdenum cofactor biosynthesis</keyword>
<feature type="compositionally biased region" description="Basic and acidic residues" evidence="3">
    <location>
        <begin position="223"/>
        <end position="232"/>
    </location>
</feature>
<dbReference type="SUPFAM" id="SSF53218">
    <property type="entry name" value="Molybdenum cofactor biosynthesis proteins"/>
    <property type="match status" value="1"/>
</dbReference>
<dbReference type="InterPro" id="IPR051920">
    <property type="entry name" value="MPT_Adenylyltrnsfr/MoaC-Rel"/>
</dbReference>
<comment type="pathway">
    <text evidence="1">Cofactor biosynthesis; molybdopterin biosynthesis.</text>
</comment>
<organism evidence="5">
    <name type="scientific">Caldilinea aerophila</name>
    <dbReference type="NCBI Taxonomy" id="133453"/>
    <lineage>
        <taxon>Bacteria</taxon>
        <taxon>Bacillati</taxon>
        <taxon>Chloroflexota</taxon>
        <taxon>Caldilineae</taxon>
        <taxon>Caldilineales</taxon>
        <taxon>Caldilineaceae</taxon>
        <taxon>Caldilinea</taxon>
    </lineage>
</organism>
<dbReference type="Pfam" id="PF00994">
    <property type="entry name" value="MoCF_biosynth"/>
    <property type="match status" value="1"/>
</dbReference>
<gene>
    <name evidence="5" type="ORF">ENQ20_03500</name>
</gene>
<name>A0A7C1JJ69_9CHLR</name>
<comment type="caution">
    <text evidence="5">The sequence shown here is derived from an EMBL/GenBank/DDBJ whole genome shotgun (WGS) entry which is preliminary data.</text>
</comment>
<accession>A0A7C1JJ69</accession>
<dbReference type="Gene3D" id="3.40.980.10">
    <property type="entry name" value="MoaB/Mog-like domain"/>
    <property type="match status" value="1"/>
</dbReference>
<dbReference type="GO" id="GO:0006777">
    <property type="term" value="P:Mo-molybdopterin cofactor biosynthetic process"/>
    <property type="evidence" value="ECO:0007669"/>
    <property type="project" value="UniProtKB-KW"/>
</dbReference>
<dbReference type="InterPro" id="IPR001453">
    <property type="entry name" value="MoaB/Mog_dom"/>
</dbReference>
<feature type="domain" description="MoaB/Mog" evidence="4">
    <location>
        <begin position="33"/>
        <end position="149"/>
    </location>
</feature>
<reference evidence="5" key="1">
    <citation type="journal article" date="2020" name="mSystems">
        <title>Genome- and Community-Level Interaction Insights into Carbon Utilization and Element Cycling Functions of Hydrothermarchaeota in Hydrothermal Sediment.</title>
        <authorList>
            <person name="Zhou Z."/>
            <person name="Liu Y."/>
            <person name="Xu W."/>
            <person name="Pan J."/>
            <person name="Luo Z.H."/>
            <person name="Li M."/>
        </authorList>
    </citation>
    <scope>NUCLEOTIDE SEQUENCE [LARGE SCALE GENOMIC DNA]</scope>
    <source>
        <strain evidence="5">SpSt-289</strain>
    </source>
</reference>